<name>A0ABZ0RW77_9BACI</name>
<dbReference type="EMBL" id="CP137624">
    <property type="protein sequence ID" value="WPK11654.1"/>
    <property type="molecule type" value="Genomic_DNA"/>
</dbReference>
<evidence type="ECO:0000313" key="6">
    <source>
        <dbReference type="Proteomes" id="UP001322664"/>
    </source>
</evidence>
<dbReference type="InterPro" id="IPR002509">
    <property type="entry name" value="NODB_dom"/>
</dbReference>
<comment type="subcellular location">
    <subcellularLocation>
        <location evidence="1">Secreted</location>
    </subcellularLocation>
</comment>
<dbReference type="SUPFAM" id="SSF88713">
    <property type="entry name" value="Glycoside hydrolase/deacetylase"/>
    <property type="match status" value="1"/>
</dbReference>
<evidence type="ECO:0000256" key="1">
    <source>
        <dbReference type="ARBA" id="ARBA00004613"/>
    </source>
</evidence>
<dbReference type="InterPro" id="IPR051398">
    <property type="entry name" value="Polysacch_Deacetylase"/>
</dbReference>
<keyword evidence="6" id="KW-1185">Reference proteome</keyword>
<dbReference type="PANTHER" id="PTHR34216:SF3">
    <property type="entry name" value="POLY-BETA-1,6-N-ACETYL-D-GLUCOSAMINE N-DEACETYLASE"/>
    <property type="match status" value="1"/>
</dbReference>
<reference evidence="5 6" key="1">
    <citation type="submission" date="2023-09" db="EMBL/GenBank/DDBJ databases">
        <authorList>
            <person name="Page C.A."/>
            <person name="Perez-Diaz I.M."/>
        </authorList>
    </citation>
    <scope>NUCLEOTIDE SEQUENCE [LARGE SCALE GENOMIC DNA]</scope>
    <source>
        <strain evidence="5 6">Ll15</strain>
    </source>
</reference>
<keyword evidence="3" id="KW-0472">Membrane</keyword>
<evidence type="ECO:0000256" key="2">
    <source>
        <dbReference type="ARBA" id="ARBA00022729"/>
    </source>
</evidence>
<dbReference type="Gene3D" id="3.20.20.370">
    <property type="entry name" value="Glycoside hydrolase/deacetylase"/>
    <property type="match status" value="1"/>
</dbReference>
<protein>
    <submittedName>
        <fullName evidence="5">Polysaccharide deacetylase family protein</fullName>
    </submittedName>
</protein>
<dbReference type="RefSeq" id="WP_319836613.1">
    <property type="nucleotide sequence ID" value="NZ_CP137624.1"/>
</dbReference>
<keyword evidence="3" id="KW-0812">Transmembrane</keyword>
<organism evidence="5 6">
    <name type="scientific">Lysinibacillus louembei</name>
    <dbReference type="NCBI Taxonomy" id="1470088"/>
    <lineage>
        <taxon>Bacteria</taxon>
        <taxon>Bacillati</taxon>
        <taxon>Bacillota</taxon>
        <taxon>Bacilli</taxon>
        <taxon>Bacillales</taxon>
        <taxon>Bacillaceae</taxon>
        <taxon>Lysinibacillus</taxon>
    </lineage>
</organism>
<accession>A0ABZ0RW77</accession>
<keyword evidence="3" id="KW-1133">Transmembrane helix</keyword>
<proteinExistence type="predicted"/>
<dbReference type="Pfam" id="PF01522">
    <property type="entry name" value="Polysacc_deac_1"/>
    <property type="match status" value="1"/>
</dbReference>
<dbReference type="InterPro" id="IPR011330">
    <property type="entry name" value="Glyco_hydro/deAcase_b/a-brl"/>
</dbReference>
<keyword evidence="2" id="KW-0732">Signal</keyword>
<dbReference type="Proteomes" id="UP001322664">
    <property type="component" value="Chromosome"/>
</dbReference>
<evidence type="ECO:0000259" key="4">
    <source>
        <dbReference type="Pfam" id="PF01522"/>
    </source>
</evidence>
<dbReference type="PANTHER" id="PTHR34216">
    <property type="match status" value="1"/>
</dbReference>
<feature type="transmembrane region" description="Helical" evidence="3">
    <location>
        <begin position="21"/>
        <end position="42"/>
    </location>
</feature>
<evidence type="ECO:0000313" key="5">
    <source>
        <dbReference type="EMBL" id="WPK11654.1"/>
    </source>
</evidence>
<feature type="domain" description="NodB homology" evidence="4">
    <location>
        <begin position="108"/>
        <end position="184"/>
    </location>
</feature>
<gene>
    <name evidence="5" type="ORF">R6U77_17445</name>
</gene>
<evidence type="ECO:0000256" key="3">
    <source>
        <dbReference type="SAM" id="Phobius"/>
    </source>
</evidence>
<sequence>MSKNNTVLNPKAKDRKKVIRSIIQAVIVIMLATILIRAIFLMNKFEEATAPLTNEEGFVALSYFGVSRGESPKYVSKGNLDKQLSLLAKQGYQTISQQDIIDFYEQGKPLPEKALYLSFEDGRTDSSIFAQKVLEKLNYKATMYTYANKMDTKDTKFLRPKHLKLMENSGYWELGSNGYRLTYINVFNDKGQSLGVIDENDVPDKMMIEYYNHYLMDFLRDEYMIPTETRAEMEKRITTDYELMHDIYTETLEEMPKAYAIMHANALYNNMDTLVANANDQQIKKLYKMHFNRELDAYNEANADIYNLSRLQVSPYWSTNHLMMKIQQASNKNVEFEIGNHEKAEQWTLANGAAEFLNNEIILTSMPAIEGTMFLKESMPQAYQMEFDFYGNIVGEQSVFINYDATANSYLRVMLKDNEIIVYEKQPNKEENEIERHPLKEVEWSGEDYAFNKATVYSYNDTQEGSRIDEEEYPRNLKKRRHFSVQVEQNELQLSVDKELSANIAISEAIQGTQIGFAASYSKKDTTHEQYADDIYDTVIENIKITDAEEEVVFTNQYTKFDKVKYNVTTWFNRLVDFFIETF</sequence>